<accession>A0AAV7KVF7</accession>
<evidence type="ECO:0000313" key="2">
    <source>
        <dbReference type="Proteomes" id="UP001066276"/>
    </source>
</evidence>
<gene>
    <name evidence="1" type="ORF">NDU88_000363</name>
</gene>
<evidence type="ECO:0000313" key="1">
    <source>
        <dbReference type="EMBL" id="KAJ1080143.1"/>
    </source>
</evidence>
<proteinExistence type="predicted"/>
<comment type="caution">
    <text evidence="1">The sequence shown here is derived from an EMBL/GenBank/DDBJ whole genome shotgun (WGS) entry which is preliminary data.</text>
</comment>
<dbReference type="EMBL" id="JANPWB010000016">
    <property type="protein sequence ID" value="KAJ1080143.1"/>
    <property type="molecule type" value="Genomic_DNA"/>
</dbReference>
<keyword evidence="2" id="KW-1185">Reference proteome</keyword>
<dbReference type="Proteomes" id="UP001066276">
    <property type="component" value="Chromosome 12"/>
</dbReference>
<name>A0AAV7KVF7_PLEWA</name>
<protein>
    <submittedName>
        <fullName evidence="1">Uncharacterized protein</fullName>
    </submittedName>
</protein>
<reference evidence="1" key="1">
    <citation type="journal article" date="2022" name="bioRxiv">
        <title>Sequencing and chromosome-scale assembly of the giantPleurodeles waltlgenome.</title>
        <authorList>
            <person name="Brown T."/>
            <person name="Elewa A."/>
            <person name="Iarovenko S."/>
            <person name="Subramanian E."/>
            <person name="Araus A.J."/>
            <person name="Petzold A."/>
            <person name="Susuki M."/>
            <person name="Suzuki K.-i.T."/>
            <person name="Hayashi T."/>
            <person name="Toyoda A."/>
            <person name="Oliveira C."/>
            <person name="Osipova E."/>
            <person name="Leigh N.D."/>
            <person name="Simon A."/>
            <person name="Yun M.H."/>
        </authorList>
    </citation>
    <scope>NUCLEOTIDE SEQUENCE</scope>
    <source>
        <strain evidence="1">20211129_DDA</strain>
        <tissue evidence="1">Liver</tissue>
    </source>
</reference>
<dbReference type="AlphaFoldDB" id="A0AAV7KVF7"/>
<sequence length="82" mass="9385">MAQSASGDVRAVFLLEAAFRSRVETLPAAAFVPHLQNRHKAPPYHTGVTMRNFSVEIGRFYILLSRYFLTFVGRRGAFYNYK</sequence>
<organism evidence="1 2">
    <name type="scientific">Pleurodeles waltl</name>
    <name type="common">Iberian ribbed newt</name>
    <dbReference type="NCBI Taxonomy" id="8319"/>
    <lineage>
        <taxon>Eukaryota</taxon>
        <taxon>Metazoa</taxon>
        <taxon>Chordata</taxon>
        <taxon>Craniata</taxon>
        <taxon>Vertebrata</taxon>
        <taxon>Euteleostomi</taxon>
        <taxon>Amphibia</taxon>
        <taxon>Batrachia</taxon>
        <taxon>Caudata</taxon>
        <taxon>Salamandroidea</taxon>
        <taxon>Salamandridae</taxon>
        <taxon>Pleurodelinae</taxon>
        <taxon>Pleurodeles</taxon>
    </lineage>
</organism>